<dbReference type="SMART" id="SM00883">
    <property type="entry name" value="Cpn10"/>
    <property type="match status" value="1"/>
</dbReference>
<organism evidence="5 6">
    <name type="scientific">Candidatus Magasanikbacteria bacterium CG_4_10_14_0_2_um_filter_37_12</name>
    <dbReference type="NCBI Taxonomy" id="1974637"/>
    <lineage>
        <taxon>Bacteria</taxon>
        <taxon>Candidatus Magasanikiibacteriota</taxon>
    </lineage>
</organism>
<gene>
    <name evidence="3" type="primary">groES</name>
    <name evidence="3" type="synonym">groS</name>
    <name evidence="5" type="ORF">COX81_00465</name>
</gene>
<evidence type="ECO:0000256" key="3">
    <source>
        <dbReference type="HAMAP-Rule" id="MF_00580"/>
    </source>
</evidence>
<evidence type="ECO:0000256" key="4">
    <source>
        <dbReference type="RuleBase" id="RU000535"/>
    </source>
</evidence>
<sequence>MNIKPLGDHILVKQFKKEEVTASGILLPGAAEDKKAEGEVIAVGPGKMLKSGERSTMEVVVGNKILFKKWGGDEVELGGEEYKIISQDDVLAIFE</sequence>
<evidence type="ECO:0000256" key="2">
    <source>
        <dbReference type="ARBA" id="ARBA00023186"/>
    </source>
</evidence>
<evidence type="ECO:0000313" key="6">
    <source>
        <dbReference type="Proteomes" id="UP000228568"/>
    </source>
</evidence>
<comment type="caution">
    <text evidence="5">The sequence shown here is derived from an EMBL/GenBank/DDBJ whole genome shotgun (WGS) entry which is preliminary data.</text>
</comment>
<name>A0A2M7V9R4_9BACT</name>
<dbReference type="PRINTS" id="PR00297">
    <property type="entry name" value="CHAPERONIN10"/>
</dbReference>
<evidence type="ECO:0000313" key="5">
    <source>
        <dbReference type="EMBL" id="PIZ95593.1"/>
    </source>
</evidence>
<dbReference type="SUPFAM" id="SSF50129">
    <property type="entry name" value="GroES-like"/>
    <property type="match status" value="1"/>
</dbReference>
<dbReference type="InterPro" id="IPR020818">
    <property type="entry name" value="Chaperonin_GroES"/>
</dbReference>
<dbReference type="GO" id="GO:0051087">
    <property type="term" value="F:protein-folding chaperone binding"/>
    <property type="evidence" value="ECO:0007669"/>
    <property type="project" value="TreeGrafter"/>
</dbReference>
<comment type="similarity">
    <text evidence="1 3 4">Belongs to the GroES chaperonin family.</text>
</comment>
<dbReference type="PANTHER" id="PTHR10772">
    <property type="entry name" value="10 KDA HEAT SHOCK PROTEIN"/>
    <property type="match status" value="1"/>
</dbReference>
<dbReference type="InterPro" id="IPR037124">
    <property type="entry name" value="Chaperonin_GroES_sf"/>
</dbReference>
<dbReference type="Pfam" id="PF00166">
    <property type="entry name" value="Cpn10"/>
    <property type="match status" value="1"/>
</dbReference>
<dbReference type="InterPro" id="IPR011032">
    <property type="entry name" value="GroES-like_sf"/>
</dbReference>
<comment type="subunit">
    <text evidence="3">Heptamer of 7 subunits arranged in a ring. Interacts with the chaperonin GroEL.</text>
</comment>
<keyword evidence="2 3" id="KW-0143">Chaperone</keyword>
<dbReference type="HAMAP" id="MF_00580">
    <property type="entry name" value="CH10"/>
    <property type="match status" value="1"/>
</dbReference>
<comment type="function">
    <text evidence="3 4">Together with the chaperonin GroEL, plays an essential role in assisting protein folding. The GroEL-GroES system forms a nano-cage that allows encapsulation of the non-native substrate proteins and provides a physical environment optimized to promote and accelerate protein folding. GroES binds to the apical surface of the GroEL ring, thereby capping the opening of the GroEL channel.</text>
</comment>
<dbReference type="GO" id="GO:0051082">
    <property type="term" value="F:unfolded protein binding"/>
    <property type="evidence" value="ECO:0007669"/>
    <property type="project" value="TreeGrafter"/>
</dbReference>
<accession>A0A2M7V9R4</accession>
<dbReference type="AlphaFoldDB" id="A0A2M7V9R4"/>
<dbReference type="Proteomes" id="UP000228568">
    <property type="component" value="Unassembled WGS sequence"/>
</dbReference>
<dbReference type="FunFam" id="2.30.33.40:FF:000001">
    <property type="entry name" value="10 kDa chaperonin"/>
    <property type="match status" value="1"/>
</dbReference>
<dbReference type="GO" id="GO:0005524">
    <property type="term" value="F:ATP binding"/>
    <property type="evidence" value="ECO:0007669"/>
    <property type="project" value="InterPro"/>
</dbReference>
<dbReference type="GO" id="GO:0005737">
    <property type="term" value="C:cytoplasm"/>
    <property type="evidence" value="ECO:0007669"/>
    <property type="project" value="UniProtKB-SubCell"/>
</dbReference>
<keyword evidence="3" id="KW-0963">Cytoplasm</keyword>
<dbReference type="NCBIfam" id="NF001533">
    <property type="entry name" value="PRK00364.2-4"/>
    <property type="match status" value="1"/>
</dbReference>
<dbReference type="PANTHER" id="PTHR10772:SF58">
    <property type="entry name" value="CO-CHAPERONIN GROES"/>
    <property type="match status" value="1"/>
</dbReference>
<reference evidence="6" key="1">
    <citation type="submission" date="2017-09" db="EMBL/GenBank/DDBJ databases">
        <title>Depth-based differentiation of microbial function through sediment-hosted aquifers and enrichment of novel symbionts in the deep terrestrial subsurface.</title>
        <authorList>
            <person name="Probst A.J."/>
            <person name="Ladd B."/>
            <person name="Jarett J.K."/>
            <person name="Geller-Mcgrath D.E."/>
            <person name="Sieber C.M.K."/>
            <person name="Emerson J.B."/>
            <person name="Anantharaman K."/>
            <person name="Thomas B.C."/>
            <person name="Malmstrom R."/>
            <person name="Stieglmeier M."/>
            <person name="Klingl A."/>
            <person name="Woyke T."/>
            <person name="Ryan C.M."/>
            <person name="Banfield J.F."/>
        </authorList>
    </citation>
    <scope>NUCLEOTIDE SEQUENCE [LARGE SCALE GENOMIC DNA]</scope>
</reference>
<dbReference type="NCBIfam" id="NF001531">
    <property type="entry name" value="PRK00364.2-2"/>
    <property type="match status" value="1"/>
</dbReference>
<proteinExistence type="inferred from homology"/>
<dbReference type="GO" id="GO:0044183">
    <property type="term" value="F:protein folding chaperone"/>
    <property type="evidence" value="ECO:0007669"/>
    <property type="project" value="InterPro"/>
</dbReference>
<dbReference type="GO" id="GO:0046872">
    <property type="term" value="F:metal ion binding"/>
    <property type="evidence" value="ECO:0007669"/>
    <property type="project" value="TreeGrafter"/>
</dbReference>
<dbReference type="Gene3D" id="2.30.33.40">
    <property type="entry name" value="GroES chaperonin"/>
    <property type="match status" value="1"/>
</dbReference>
<evidence type="ECO:0000256" key="1">
    <source>
        <dbReference type="ARBA" id="ARBA00006975"/>
    </source>
</evidence>
<protein>
    <recommendedName>
        <fullName evidence="3">Co-chaperonin GroES</fullName>
    </recommendedName>
    <alternativeName>
        <fullName evidence="3">10 kDa chaperonin</fullName>
    </alternativeName>
    <alternativeName>
        <fullName evidence="3">Chaperonin-10</fullName>
        <shortName evidence="3">Cpn10</shortName>
    </alternativeName>
</protein>
<dbReference type="EMBL" id="PFPK01000008">
    <property type="protein sequence ID" value="PIZ95593.1"/>
    <property type="molecule type" value="Genomic_DNA"/>
</dbReference>
<comment type="subcellular location">
    <subcellularLocation>
        <location evidence="3">Cytoplasm</location>
    </subcellularLocation>
</comment>
<dbReference type="CDD" id="cd00320">
    <property type="entry name" value="cpn10"/>
    <property type="match status" value="1"/>
</dbReference>